<dbReference type="AlphaFoldDB" id="W0FMQ3"/>
<feature type="transmembrane region" description="Helical" evidence="5">
    <location>
        <begin position="30"/>
        <end position="51"/>
    </location>
</feature>
<keyword evidence="4 5" id="KW-0472">Membrane</keyword>
<evidence type="ECO:0000256" key="2">
    <source>
        <dbReference type="ARBA" id="ARBA00022692"/>
    </source>
</evidence>
<evidence type="ECO:0000313" key="6">
    <source>
        <dbReference type="EMBL" id="AHF24067.1"/>
    </source>
</evidence>
<feature type="transmembrane region" description="Helical" evidence="5">
    <location>
        <begin position="7"/>
        <end position="24"/>
    </location>
</feature>
<evidence type="ECO:0000256" key="5">
    <source>
        <dbReference type="SAM" id="Phobius"/>
    </source>
</evidence>
<accession>W0FMQ3</accession>
<organism evidence="6">
    <name type="scientific">uncultured bacterium Contig643</name>
    <dbReference type="NCBI Taxonomy" id="1393602"/>
    <lineage>
        <taxon>Bacteria</taxon>
        <taxon>environmental samples</taxon>
    </lineage>
</organism>
<dbReference type="InterPro" id="IPR006480">
    <property type="entry name" value="Phage_holin_4_1"/>
</dbReference>
<dbReference type="GO" id="GO:0016020">
    <property type="term" value="C:membrane"/>
    <property type="evidence" value="ECO:0007669"/>
    <property type="project" value="UniProtKB-SubCell"/>
</dbReference>
<evidence type="ECO:0000256" key="1">
    <source>
        <dbReference type="ARBA" id="ARBA00004141"/>
    </source>
</evidence>
<reference evidence="6" key="1">
    <citation type="journal article" date="2013" name="PLoS ONE">
        <title>Metagenomic insights into the carbohydrate-active enzymes carried by the microorganisms adhering to solid digesta in the rumen of cows.</title>
        <authorList>
            <person name="Wang L."/>
            <person name="Hatem A."/>
            <person name="Catalyurek U.V."/>
            <person name="Morrison M."/>
            <person name="Yu Z."/>
        </authorList>
    </citation>
    <scope>NUCLEOTIDE SEQUENCE</scope>
</reference>
<protein>
    <submittedName>
        <fullName evidence="6">Toxin secretion/phage lysis holin</fullName>
    </submittedName>
</protein>
<keyword evidence="3 5" id="KW-1133">Transmembrane helix</keyword>
<evidence type="ECO:0000256" key="3">
    <source>
        <dbReference type="ARBA" id="ARBA00022989"/>
    </source>
</evidence>
<keyword evidence="2 5" id="KW-0812">Transmembrane</keyword>
<feature type="transmembrane region" description="Helical" evidence="5">
    <location>
        <begin position="63"/>
        <end position="84"/>
    </location>
</feature>
<comment type="subcellular location">
    <subcellularLocation>
        <location evidence="1">Membrane</location>
        <topology evidence="1">Multi-pass membrane protein</topology>
    </subcellularLocation>
</comment>
<dbReference type="Pfam" id="PF05105">
    <property type="entry name" value="Phage_holin_4_1"/>
    <property type="match status" value="1"/>
</dbReference>
<proteinExistence type="predicted"/>
<evidence type="ECO:0000256" key="4">
    <source>
        <dbReference type="ARBA" id="ARBA00023136"/>
    </source>
</evidence>
<sequence>MKGTIITVKMLATIFGGILGFMFGELDGLIIALVFFVSIDYISGVFCAIVEKKLSSEVGAKGIMKKMLIFALVAIANIIDVHIFKQGATIRTAVIFYYLSNEGLSILENAARLGIPIPDKLRAVLEQLNDDNDIEQIDGGDTDVTDAAG</sequence>
<dbReference type="EMBL" id="KC246783">
    <property type="protein sequence ID" value="AHF24067.1"/>
    <property type="molecule type" value="Genomic_DNA"/>
</dbReference>
<dbReference type="NCBIfam" id="TIGR01593">
    <property type="entry name" value="holin_tox_secr"/>
    <property type="match status" value="1"/>
</dbReference>
<name>W0FMQ3_9BACT</name>